<sequence>SDALPLRQQECAGHTTAQLRDTPPSTSPDARARCAAMGPVGGTSNSSREGSRRARNLLGCDVFIVNLVFFFYRLELLETDTRESEEVATGRSAMRNSSMRIRPGRRSGPSHRPARQFIQHHRQLNERTCDGVPRNAGLFGIIRVTLG</sequence>
<reference evidence="2" key="1">
    <citation type="journal article" date="2008" name="Nature">
        <title>The amphioxus genome and the evolution of the chordate karyotype.</title>
        <authorList>
            <consortium name="US DOE Joint Genome Institute (JGI-PGF)"/>
            <person name="Putnam N.H."/>
            <person name="Butts T."/>
            <person name="Ferrier D.E.K."/>
            <person name="Furlong R.F."/>
            <person name="Hellsten U."/>
            <person name="Kawashima T."/>
            <person name="Robinson-Rechavi M."/>
            <person name="Shoguchi E."/>
            <person name="Terry A."/>
            <person name="Yu J.-K."/>
            <person name="Benito-Gutierrez E.L."/>
            <person name="Dubchak I."/>
            <person name="Garcia-Fernandez J."/>
            <person name="Gibson-Brown J.J."/>
            <person name="Grigoriev I.V."/>
            <person name="Horton A.C."/>
            <person name="de Jong P.J."/>
            <person name="Jurka J."/>
            <person name="Kapitonov V.V."/>
            <person name="Kohara Y."/>
            <person name="Kuroki Y."/>
            <person name="Lindquist E."/>
            <person name="Lucas S."/>
            <person name="Osoegawa K."/>
            <person name="Pennacchio L.A."/>
            <person name="Salamov A.A."/>
            <person name="Satou Y."/>
            <person name="Sauka-Spengler T."/>
            <person name="Schmutz J."/>
            <person name="Shin-I T."/>
            <person name="Toyoda A."/>
            <person name="Bronner-Fraser M."/>
            <person name="Fujiyama A."/>
            <person name="Holland L.Z."/>
            <person name="Holland P.W.H."/>
            <person name="Satoh N."/>
            <person name="Rokhsar D.S."/>
        </authorList>
    </citation>
    <scope>NUCLEOTIDE SEQUENCE [LARGE SCALE GENOMIC DNA]</scope>
    <source>
        <strain evidence="2">S238N-H82</strain>
        <tissue evidence="2">Testes</tissue>
    </source>
</reference>
<accession>C3ZFG0</accession>
<feature type="region of interest" description="Disordered" evidence="1">
    <location>
        <begin position="1"/>
        <end position="51"/>
    </location>
</feature>
<dbReference type="EMBL" id="GG666613">
    <property type="protein sequence ID" value="EEN48714.1"/>
    <property type="molecule type" value="Genomic_DNA"/>
</dbReference>
<evidence type="ECO:0000256" key="1">
    <source>
        <dbReference type="SAM" id="MobiDB-lite"/>
    </source>
</evidence>
<dbReference type="InParanoid" id="C3ZFG0"/>
<feature type="region of interest" description="Disordered" evidence="1">
    <location>
        <begin position="82"/>
        <end position="113"/>
    </location>
</feature>
<feature type="compositionally biased region" description="Polar residues" evidence="1">
    <location>
        <begin position="15"/>
        <end position="28"/>
    </location>
</feature>
<protein>
    <submittedName>
        <fullName evidence="2">Uncharacterized protein</fullName>
    </submittedName>
</protein>
<dbReference type="AlphaFoldDB" id="C3ZFG0"/>
<feature type="compositionally biased region" description="Basic residues" evidence="1">
    <location>
        <begin position="102"/>
        <end position="113"/>
    </location>
</feature>
<gene>
    <name evidence="2" type="ORF">BRAFLDRAFT_67143</name>
</gene>
<evidence type="ECO:0000313" key="2">
    <source>
        <dbReference type="EMBL" id="EEN48714.1"/>
    </source>
</evidence>
<feature type="non-terminal residue" evidence="2">
    <location>
        <position position="1"/>
    </location>
</feature>
<name>C3ZFG0_BRAFL</name>
<organism>
    <name type="scientific">Branchiostoma floridae</name>
    <name type="common">Florida lancelet</name>
    <name type="synonym">Amphioxus</name>
    <dbReference type="NCBI Taxonomy" id="7739"/>
    <lineage>
        <taxon>Eukaryota</taxon>
        <taxon>Metazoa</taxon>
        <taxon>Chordata</taxon>
        <taxon>Cephalochordata</taxon>
        <taxon>Leptocardii</taxon>
        <taxon>Amphioxiformes</taxon>
        <taxon>Branchiostomatidae</taxon>
        <taxon>Branchiostoma</taxon>
    </lineage>
</organism>
<proteinExistence type="predicted"/>